<evidence type="ECO:0000313" key="3">
    <source>
        <dbReference type="Proteomes" id="UP000030653"/>
    </source>
</evidence>
<feature type="non-terminal residue" evidence="2">
    <location>
        <position position="103"/>
    </location>
</feature>
<accession>M5FV69</accession>
<dbReference type="RefSeq" id="XP_040624084.1">
    <property type="nucleotide sequence ID" value="XM_040774108.1"/>
</dbReference>
<reference evidence="2 3" key="1">
    <citation type="journal article" date="2012" name="Science">
        <title>The Paleozoic origin of enzymatic lignin decomposition reconstructed from 31 fungal genomes.</title>
        <authorList>
            <person name="Floudas D."/>
            <person name="Binder M."/>
            <person name="Riley R."/>
            <person name="Barry K."/>
            <person name="Blanchette R.A."/>
            <person name="Henrissat B."/>
            <person name="Martinez A.T."/>
            <person name="Otillar R."/>
            <person name="Spatafora J.W."/>
            <person name="Yadav J.S."/>
            <person name="Aerts A."/>
            <person name="Benoit I."/>
            <person name="Boyd A."/>
            <person name="Carlson A."/>
            <person name="Copeland A."/>
            <person name="Coutinho P.M."/>
            <person name="de Vries R.P."/>
            <person name="Ferreira P."/>
            <person name="Findley K."/>
            <person name="Foster B."/>
            <person name="Gaskell J."/>
            <person name="Glotzer D."/>
            <person name="Gorecki P."/>
            <person name="Heitman J."/>
            <person name="Hesse C."/>
            <person name="Hori C."/>
            <person name="Igarashi K."/>
            <person name="Jurgens J.A."/>
            <person name="Kallen N."/>
            <person name="Kersten P."/>
            <person name="Kohler A."/>
            <person name="Kuees U."/>
            <person name="Kumar T.K.A."/>
            <person name="Kuo A."/>
            <person name="LaButti K."/>
            <person name="Larrondo L.F."/>
            <person name="Lindquist E."/>
            <person name="Ling A."/>
            <person name="Lombard V."/>
            <person name="Lucas S."/>
            <person name="Lundell T."/>
            <person name="Martin R."/>
            <person name="McLaughlin D.J."/>
            <person name="Morgenstern I."/>
            <person name="Morin E."/>
            <person name="Murat C."/>
            <person name="Nagy L.G."/>
            <person name="Nolan M."/>
            <person name="Ohm R.A."/>
            <person name="Patyshakuliyeva A."/>
            <person name="Rokas A."/>
            <person name="Ruiz-Duenas F.J."/>
            <person name="Sabat G."/>
            <person name="Salamov A."/>
            <person name="Samejima M."/>
            <person name="Schmutz J."/>
            <person name="Slot J.C."/>
            <person name="St John F."/>
            <person name="Stenlid J."/>
            <person name="Sun H."/>
            <person name="Sun S."/>
            <person name="Syed K."/>
            <person name="Tsang A."/>
            <person name="Wiebenga A."/>
            <person name="Young D."/>
            <person name="Pisabarro A."/>
            <person name="Eastwood D.C."/>
            <person name="Martin F."/>
            <person name="Cullen D."/>
            <person name="Grigoriev I.V."/>
            <person name="Hibbett D.S."/>
        </authorList>
    </citation>
    <scope>NUCLEOTIDE SEQUENCE [LARGE SCALE GENOMIC DNA]</scope>
    <source>
        <strain evidence="2 3">DJM-731 SS1</strain>
    </source>
</reference>
<name>M5FV69_DACPD</name>
<feature type="transmembrane region" description="Helical" evidence="1">
    <location>
        <begin position="6"/>
        <end position="34"/>
    </location>
</feature>
<organism evidence="2 3">
    <name type="scientific">Dacryopinax primogenitus (strain DJM 731)</name>
    <name type="common">Brown rot fungus</name>
    <dbReference type="NCBI Taxonomy" id="1858805"/>
    <lineage>
        <taxon>Eukaryota</taxon>
        <taxon>Fungi</taxon>
        <taxon>Dikarya</taxon>
        <taxon>Basidiomycota</taxon>
        <taxon>Agaricomycotina</taxon>
        <taxon>Dacrymycetes</taxon>
        <taxon>Dacrymycetales</taxon>
        <taxon>Dacrymycetaceae</taxon>
        <taxon>Dacryopinax</taxon>
    </lineage>
</organism>
<proteinExistence type="predicted"/>
<gene>
    <name evidence="2" type="ORF">DACRYDRAFT_25298</name>
</gene>
<sequence>MLVDPFVLLHSVVMCLLVFLVLLNRLCLLVWAFARIPIDRILLQFTGLETCICSIEPFLGIPLIVDWSLGCSWSPALWIRYPSSTVPNENVSRIGCAKIGVEI</sequence>
<dbReference type="HOGENOM" id="CLU_2270090_0_0_1"/>
<keyword evidence="3" id="KW-1185">Reference proteome</keyword>
<dbReference type="GeneID" id="63689170"/>
<dbReference type="EMBL" id="JH795878">
    <property type="protein sequence ID" value="EJT97186.1"/>
    <property type="molecule type" value="Genomic_DNA"/>
</dbReference>
<keyword evidence="1" id="KW-1133">Transmembrane helix</keyword>
<evidence type="ECO:0000313" key="2">
    <source>
        <dbReference type="EMBL" id="EJT97186.1"/>
    </source>
</evidence>
<protein>
    <submittedName>
        <fullName evidence="2">Uncharacterized protein</fullName>
    </submittedName>
</protein>
<evidence type="ECO:0000256" key="1">
    <source>
        <dbReference type="SAM" id="Phobius"/>
    </source>
</evidence>
<dbReference type="Proteomes" id="UP000030653">
    <property type="component" value="Unassembled WGS sequence"/>
</dbReference>
<dbReference type="AlphaFoldDB" id="M5FV69"/>
<keyword evidence="1" id="KW-0812">Transmembrane</keyword>
<keyword evidence="1" id="KW-0472">Membrane</keyword>